<dbReference type="RefSeq" id="WP_215485911.1">
    <property type="nucleotide sequence ID" value="NZ_BAAAPJ010000001.1"/>
</dbReference>
<dbReference type="CDD" id="cd09022">
    <property type="entry name" value="Aldose_epim_Ec_YihR"/>
    <property type="match status" value="1"/>
</dbReference>
<dbReference type="InterPro" id="IPR008183">
    <property type="entry name" value="Aldose_1/G6P_1-epimerase"/>
</dbReference>
<dbReference type="InterPro" id="IPR037480">
    <property type="entry name" value="YihR-like"/>
</dbReference>
<dbReference type="Gene3D" id="2.70.98.10">
    <property type="match status" value="1"/>
</dbReference>
<evidence type="ECO:0000313" key="1">
    <source>
        <dbReference type="EMBL" id="MBT8796658.1"/>
    </source>
</evidence>
<protein>
    <submittedName>
        <fullName evidence="1">Aldose 1-epimerase family protein</fullName>
    </submittedName>
</protein>
<evidence type="ECO:0000313" key="2">
    <source>
        <dbReference type="Proteomes" id="UP000740605"/>
    </source>
</evidence>
<sequence length="316" mass="33714">MTVTPRSGTPFTLRAGAYEAEIASVGASLRALRYDGRDLIVPFAADEVRPGSRGALLAPWPNRVIDGRYTFGGSEYELALTEPRRGHALHGLVSWLDFAPAERSEAALTLTAVIEPRTSYPWRVRVETAFVLDEQGLTQTVRAVNESPDAAPFGTGSHPYLVAGPGALDTWTLALPAADVLDVTPDRLAPLGLKSVAEFEPDRFDWRAPRVLGAVELDHAYTGLERASDGTATVTLTDPDGTGVQVTWDAACPWVQVHTADLPGGPSQPFHRAGLAVEPMTCAPDAFNAGRYDYDAGLVVLAPGGRASASWRISAL</sequence>
<keyword evidence="2" id="KW-1185">Reference proteome</keyword>
<accession>A0ABS5XQ53</accession>
<reference evidence="1 2" key="1">
    <citation type="submission" date="2021-03" db="EMBL/GenBank/DDBJ databases">
        <title>Microbacterium pauli sp. nov., isolated from microfiltered milk.</title>
        <authorList>
            <person name="Bellassi P."/>
            <person name="Fontana A."/>
            <person name="Callegari M.L."/>
            <person name="Lorenzo M."/>
            <person name="Cappa F."/>
        </authorList>
    </citation>
    <scope>NUCLEOTIDE SEQUENCE [LARGE SCALE GENOMIC DNA]</scope>
    <source>
        <strain evidence="1 2">DSM 18909</strain>
    </source>
</reference>
<dbReference type="InterPro" id="IPR011013">
    <property type="entry name" value="Gal_mutarotase_sf_dom"/>
</dbReference>
<organism evidence="1 2">
    <name type="scientific">Microbacterium flavum</name>
    <dbReference type="NCBI Taxonomy" id="415216"/>
    <lineage>
        <taxon>Bacteria</taxon>
        <taxon>Bacillati</taxon>
        <taxon>Actinomycetota</taxon>
        <taxon>Actinomycetes</taxon>
        <taxon>Micrococcales</taxon>
        <taxon>Microbacteriaceae</taxon>
        <taxon>Microbacterium</taxon>
    </lineage>
</organism>
<dbReference type="InterPro" id="IPR014718">
    <property type="entry name" value="GH-type_carb-bd"/>
</dbReference>
<name>A0ABS5XQ53_9MICO</name>
<dbReference type="Pfam" id="PF01263">
    <property type="entry name" value="Aldose_epim"/>
    <property type="match status" value="1"/>
</dbReference>
<dbReference type="Proteomes" id="UP000740605">
    <property type="component" value="Unassembled WGS sequence"/>
</dbReference>
<comment type="caution">
    <text evidence="1">The sequence shown here is derived from an EMBL/GenBank/DDBJ whole genome shotgun (WGS) entry which is preliminary data.</text>
</comment>
<dbReference type="SUPFAM" id="SSF74650">
    <property type="entry name" value="Galactose mutarotase-like"/>
    <property type="match status" value="1"/>
</dbReference>
<proteinExistence type="predicted"/>
<gene>
    <name evidence="1" type="ORF">J0P97_01025</name>
</gene>
<dbReference type="EMBL" id="JAFLHG010000001">
    <property type="protein sequence ID" value="MBT8796658.1"/>
    <property type="molecule type" value="Genomic_DNA"/>
</dbReference>